<dbReference type="Gene3D" id="2.40.50.140">
    <property type="entry name" value="Nucleic acid-binding proteins"/>
    <property type="match status" value="1"/>
</dbReference>
<organism evidence="1 2">
    <name type="scientific">Geodia barretti</name>
    <name type="common">Barrett's horny sponge</name>
    <dbReference type="NCBI Taxonomy" id="519541"/>
    <lineage>
        <taxon>Eukaryota</taxon>
        <taxon>Metazoa</taxon>
        <taxon>Porifera</taxon>
        <taxon>Demospongiae</taxon>
        <taxon>Heteroscleromorpha</taxon>
        <taxon>Tetractinellida</taxon>
        <taxon>Astrophorina</taxon>
        <taxon>Geodiidae</taxon>
        <taxon>Geodia</taxon>
    </lineage>
</organism>
<evidence type="ECO:0000313" key="1">
    <source>
        <dbReference type="EMBL" id="CAI8048722.1"/>
    </source>
</evidence>
<gene>
    <name evidence="1" type="ORF">GBAR_LOCUS26852</name>
</gene>
<accession>A0AA35TIU1</accession>
<proteinExistence type="predicted"/>
<reference evidence="1" key="1">
    <citation type="submission" date="2023-03" db="EMBL/GenBank/DDBJ databases">
        <authorList>
            <person name="Steffen K."/>
            <person name="Cardenas P."/>
        </authorList>
    </citation>
    <scope>NUCLEOTIDE SEQUENCE</scope>
</reference>
<dbReference type="AlphaFoldDB" id="A0AA35TIU1"/>
<keyword evidence="2" id="KW-1185">Reference proteome</keyword>
<dbReference type="Proteomes" id="UP001174909">
    <property type="component" value="Unassembled WGS sequence"/>
</dbReference>
<dbReference type="InterPro" id="IPR012340">
    <property type="entry name" value="NA-bd_OB-fold"/>
</dbReference>
<protein>
    <submittedName>
        <fullName evidence="1">Uncharacterized protein</fullName>
    </submittedName>
</protein>
<evidence type="ECO:0000313" key="2">
    <source>
        <dbReference type="Proteomes" id="UP001174909"/>
    </source>
</evidence>
<name>A0AA35TIU1_GEOBA</name>
<comment type="caution">
    <text evidence="1">The sequence shown here is derived from an EMBL/GenBank/DDBJ whole genome shotgun (WGS) entry which is preliminary data.</text>
</comment>
<dbReference type="SUPFAM" id="SSF50249">
    <property type="entry name" value="Nucleic acid-binding proteins"/>
    <property type="match status" value="1"/>
</dbReference>
<dbReference type="EMBL" id="CASHTH010003743">
    <property type="protein sequence ID" value="CAI8048722.1"/>
    <property type="molecule type" value="Genomic_DNA"/>
</dbReference>
<sequence>MDVFQKVTVNIKVVELKDEVKPNDVADGSGTARVCVWEGNTNAMENDRYYCLKNFMVREYQSTKYLTMAKEGSEIIRIEDIGAVIEQGDRDDELWVINNVTVASVPYFDM</sequence>